<dbReference type="KEGG" id="hba:Hbal_1034"/>
<dbReference type="OrthoDB" id="9807486at2"/>
<proteinExistence type="inferred from homology"/>
<dbReference type="PANTHER" id="PTHR30327">
    <property type="entry name" value="UNCHARACTERIZED PROTEIN YQGE"/>
    <property type="match status" value="1"/>
</dbReference>
<organism evidence="3 4">
    <name type="scientific">Hirschia baltica (strain ATCC 49814 / DSM 5838 / IFAM 1418)</name>
    <dbReference type="NCBI Taxonomy" id="582402"/>
    <lineage>
        <taxon>Bacteria</taxon>
        <taxon>Pseudomonadati</taxon>
        <taxon>Pseudomonadota</taxon>
        <taxon>Alphaproteobacteria</taxon>
        <taxon>Hyphomonadales</taxon>
        <taxon>Hyphomonadaceae</taxon>
        <taxon>Hirschia</taxon>
    </lineage>
</organism>
<name>C6XR96_HIRBI</name>
<evidence type="ECO:0000313" key="3">
    <source>
        <dbReference type="EMBL" id="ACT58728.1"/>
    </source>
</evidence>
<dbReference type="Pfam" id="PF02622">
    <property type="entry name" value="DUF179"/>
    <property type="match status" value="1"/>
</dbReference>
<dbReference type="Gene3D" id="3.40.1740.10">
    <property type="entry name" value="VC0467-like"/>
    <property type="match status" value="1"/>
</dbReference>
<evidence type="ECO:0000256" key="1">
    <source>
        <dbReference type="ARBA" id="ARBA00009600"/>
    </source>
</evidence>
<dbReference type="HOGENOM" id="CLU_057596_1_0_5"/>
<sequence length="185" mass="19761">MEGSLKGKLLIALPTLKDPLFERAVILLCAHNEEHAMGIVINHAMTDIGCNELFDQLGMQNAPSTQVPLLLGGPVCPERGFVLHSDDYDAEGATASIMDGVCLTATEDVLLALASDTPPEKAVLALGYAGWGEGQLEEEIMENVWLVADASEALIYDKSYNTKWNRALASIGVSPENLNSQAGHA</sequence>
<dbReference type="PANTHER" id="PTHR30327:SF1">
    <property type="entry name" value="UPF0301 PROTEIN YQGE"/>
    <property type="match status" value="1"/>
</dbReference>
<evidence type="ECO:0000313" key="4">
    <source>
        <dbReference type="Proteomes" id="UP000002745"/>
    </source>
</evidence>
<dbReference type="InterPro" id="IPR003774">
    <property type="entry name" value="AlgH-like"/>
</dbReference>
<dbReference type="EMBL" id="CP001678">
    <property type="protein sequence ID" value="ACT58728.1"/>
    <property type="molecule type" value="Genomic_DNA"/>
</dbReference>
<dbReference type="AlphaFoldDB" id="C6XR96"/>
<dbReference type="SUPFAM" id="SSF143456">
    <property type="entry name" value="VC0467-like"/>
    <property type="match status" value="1"/>
</dbReference>
<reference evidence="4" key="1">
    <citation type="journal article" date="2011" name="J. Bacteriol.">
        <title>Genome sequences of eight morphologically diverse alphaproteobacteria.</title>
        <authorList>
            <consortium name="US DOE Joint Genome Institute"/>
            <person name="Brown P.J."/>
            <person name="Kysela D.T."/>
            <person name="Buechlein A."/>
            <person name="Hemmerich C."/>
            <person name="Brun Y.V."/>
        </authorList>
    </citation>
    <scope>NUCLEOTIDE SEQUENCE [LARGE SCALE GENOMIC DNA]</scope>
    <source>
        <strain evidence="4">ATCC 49814 / DSM 5838 / IFAM 1418</strain>
    </source>
</reference>
<dbReference type="RefSeq" id="WP_015826878.1">
    <property type="nucleotide sequence ID" value="NC_012982.1"/>
</dbReference>
<dbReference type="Proteomes" id="UP000002745">
    <property type="component" value="Chromosome"/>
</dbReference>
<gene>
    <name evidence="3" type="ordered locus">Hbal_1034</name>
</gene>
<dbReference type="GO" id="GO:0005829">
    <property type="term" value="C:cytosol"/>
    <property type="evidence" value="ECO:0007669"/>
    <property type="project" value="TreeGrafter"/>
</dbReference>
<accession>C6XR96</accession>
<comment type="similarity">
    <text evidence="1 2">Belongs to the UPF0301 (AlgH) family.</text>
</comment>
<keyword evidence="4" id="KW-1185">Reference proteome</keyword>
<protein>
    <recommendedName>
        <fullName evidence="2">UPF0301 protein Hbal_1034</fullName>
    </recommendedName>
</protein>
<evidence type="ECO:0000256" key="2">
    <source>
        <dbReference type="HAMAP-Rule" id="MF_00758"/>
    </source>
</evidence>
<dbReference type="STRING" id="582402.Hbal_1034"/>
<dbReference type="HAMAP" id="MF_00758">
    <property type="entry name" value="UPF0301"/>
    <property type="match status" value="1"/>
</dbReference>
<dbReference type="eggNOG" id="COG1678">
    <property type="taxonomic scope" value="Bacteria"/>
</dbReference>